<evidence type="ECO:0000313" key="2">
    <source>
        <dbReference type="Proteomes" id="UP000308600"/>
    </source>
</evidence>
<sequence length="426" mass="47031">MSAPAPMNTAHQHAANAEEYMNSGLLVLAAEEHLQAADAYMAAIESTSDESAKRTLRLLHGDHTKAGKELQRKIQVLKAEGKDPNLPQKMASPPTRMKSPSQFGSAQGATSPTPQRPMMDSQNNVDESFMLLGGQRPDPGDEFNQFWNIMQGMLNNLSQPVAFATAPLGVGQPSSAPQTRMTLNESLSSDTETEEPIFSRFSRRLGMTRDSRSGTSKLTSPAQVDEFEEDILDDGDELSESFCLIPSGDEPSPAVLKKENQLLKKELELTKKRLETAERILQARKDQDMQLRDSIVQATREAQRVMGASALLPRPGPPGSQDVASPTPNANIPLPVAIPGINKSREAQLARRIRELEEELRNVRSENEKHKLMIAKFRERWEKLKESAKRKKEAKAASLENPGQVSRDRIVEEPDVEAELDGGNVL</sequence>
<dbReference type="EMBL" id="ML208284">
    <property type="protein sequence ID" value="TFK72517.1"/>
    <property type="molecule type" value="Genomic_DNA"/>
</dbReference>
<keyword evidence="2" id="KW-1185">Reference proteome</keyword>
<evidence type="ECO:0000313" key="1">
    <source>
        <dbReference type="EMBL" id="TFK72517.1"/>
    </source>
</evidence>
<accession>A0ACD3B6B4</accession>
<protein>
    <submittedName>
        <fullName evidence="1">Uncharacterized protein</fullName>
    </submittedName>
</protein>
<dbReference type="Proteomes" id="UP000308600">
    <property type="component" value="Unassembled WGS sequence"/>
</dbReference>
<proteinExistence type="predicted"/>
<organism evidence="1 2">
    <name type="scientific">Pluteus cervinus</name>
    <dbReference type="NCBI Taxonomy" id="181527"/>
    <lineage>
        <taxon>Eukaryota</taxon>
        <taxon>Fungi</taxon>
        <taxon>Dikarya</taxon>
        <taxon>Basidiomycota</taxon>
        <taxon>Agaricomycotina</taxon>
        <taxon>Agaricomycetes</taxon>
        <taxon>Agaricomycetidae</taxon>
        <taxon>Agaricales</taxon>
        <taxon>Pluteineae</taxon>
        <taxon>Pluteaceae</taxon>
        <taxon>Pluteus</taxon>
    </lineage>
</organism>
<gene>
    <name evidence="1" type="ORF">BDN72DRAFT_792170</name>
</gene>
<reference evidence="1 2" key="1">
    <citation type="journal article" date="2019" name="Nat. Ecol. Evol.">
        <title>Megaphylogeny resolves global patterns of mushroom evolution.</title>
        <authorList>
            <person name="Varga T."/>
            <person name="Krizsan K."/>
            <person name="Foldi C."/>
            <person name="Dima B."/>
            <person name="Sanchez-Garcia M."/>
            <person name="Sanchez-Ramirez S."/>
            <person name="Szollosi G.J."/>
            <person name="Szarkandi J.G."/>
            <person name="Papp V."/>
            <person name="Albert L."/>
            <person name="Andreopoulos W."/>
            <person name="Angelini C."/>
            <person name="Antonin V."/>
            <person name="Barry K.W."/>
            <person name="Bougher N.L."/>
            <person name="Buchanan P."/>
            <person name="Buyck B."/>
            <person name="Bense V."/>
            <person name="Catcheside P."/>
            <person name="Chovatia M."/>
            <person name="Cooper J."/>
            <person name="Damon W."/>
            <person name="Desjardin D."/>
            <person name="Finy P."/>
            <person name="Geml J."/>
            <person name="Haridas S."/>
            <person name="Hughes K."/>
            <person name="Justo A."/>
            <person name="Karasinski D."/>
            <person name="Kautmanova I."/>
            <person name="Kiss B."/>
            <person name="Kocsube S."/>
            <person name="Kotiranta H."/>
            <person name="LaButti K.M."/>
            <person name="Lechner B.E."/>
            <person name="Liimatainen K."/>
            <person name="Lipzen A."/>
            <person name="Lukacs Z."/>
            <person name="Mihaltcheva S."/>
            <person name="Morgado L.N."/>
            <person name="Niskanen T."/>
            <person name="Noordeloos M.E."/>
            <person name="Ohm R.A."/>
            <person name="Ortiz-Santana B."/>
            <person name="Ovrebo C."/>
            <person name="Racz N."/>
            <person name="Riley R."/>
            <person name="Savchenko A."/>
            <person name="Shiryaev A."/>
            <person name="Soop K."/>
            <person name="Spirin V."/>
            <person name="Szebenyi C."/>
            <person name="Tomsovsky M."/>
            <person name="Tulloss R.E."/>
            <person name="Uehling J."/>
            <person name="Grigoriev I.V."/>
            <person name="Vagvolgyi C."/>
            <person name="Papp T."/>
            <person name="Martin F.M."/>
            <person name="Miettinen O."/>
            <person name="Hibbett D.S."/>
            <person name="Nagy L.G."/>
        </authorList>
    </citation>
    <scope>NUCLEOTIDE SEQUENCE [LARGE SCALE GENOMIC DNA]</scope>
    <source>
        <strain evidence="1 2">NL-1719</strain>
    </source>
</reference>
<name>A0ACD3B6B4_9AGAR</name>